<accession>A0A9D2C9M8</accession>
<gene>
    <name evidence="3" type="ORF">H9830_14105</name>
</gene>
<evidence type="ECO:0000256" key="2">
    <source>
        <dbReference type="SAM" id="SignalP"/>
    </source>
</evidence>
<dbReference type="Pfam" id="PF12028">
    <property type="entry name" value="DUF3515"/>
    <property type="match status" value="1"/>
</dbReference>
<dbReference type="Proteomes" id="UP000824005">
    <property type="component" value="Unassembled WGS sequence"/>
</dbReference>
<reference evidence="3" key="1">
    <citation type="journal article" date="2021" name="PeerJ">
        <title>Extensive microbial diversity within the chicken gut microbiome revealed by metagenomics and culture.</title>
        <authorList>
            <person name="Gilroy R."/>
            <person name="Ravi A."/>
            <person name="Getino M."/>
            <person name="Pursley I."/>
            <person name="Horton D.L."/>
            <person name="Alikhan N.F."/>
            <person name="Baker D."/>
            <person name="Gharbi K."/>
            <person name="Hall N."/>
            <person name="Watson M."/>
            <person name="Adriaenssens E.M."/>
            <person name="Foster-Nyarko E."/>
            <person name="Jarju S."/>
            <person name="Secka A."/>
            <person name="Antonio M."/>
            <person name="Oren A."/>
            <person name="Chaudhuri R.R."/>
            <person name="La Ragione R."/>
            <person name="Hildebrand F."/>
            <person name="Pallen M.J."/>
        </authorList>
    </citation>
    <scope>NUCLEOTIDE SEQUENCE</scope>
    <source>
        <strain evidence="3">ChiGjej1B1-98</strain>
    </source>
</reference>
<dbReference type="InterPro" id="IPR021903">
    <property type="entry name" value="DUF3515"/>
</dbReference>
<reference evidence="3" key="2">
    <citation type="submission" date="2021-04" db="EMBL/GenBank/DDBJ databases">
        <authorList>
            <person name="Gilroy R."/>
        </authorList>
    </citation>
    <scope>NUCLEOTIDE SEQUENCE</scope>
    <source>
        <strain evidence="3">ChiGjej1B1-98</strain>
    </source>
</reference>
<evidence type="ECO:0000313" key="4">
    <source>
        <dbReference type="Proteomes" id="UP000824005"/>
    </source>
</evidence>
<feature type="chain" id="PRO_5038474928" evidence="2">
    <location>
        <begin position="26"/>
        <end position="163"/>
    </location>
</feature>
<evidence type="ECO:0000313" key="3">
    <source>
        <dbReference type="EMBL" id="HIY67396.1"/>
    </source>
</evidence>
<proteinExistence type="predicted"/>
<comment type="caution">
    <text evidence="3">The sequence shown here is derived from an EMBL/GenBank/DDBJ whole genome shotgun (WGS) entry which is preliminary data.</text>
</comment>
<sequence>MVRRLLGLSAVGIGLAMVLTGCGPAGTVSVEPAENAIDPACASVVLNLPEEMGTGEEPLPKRQTSSQGTGAWGSPAAVVMRCGVPEPSPTTDTCMPVDDVDWINVHTEGNTYTFVTYGRSPAVEVTIDTTQVTGIEALGQISPALGNTDLYATCVGYDEVEHP</sequence>
<organism evidence="3 4">
    <name type="scientific">Candidatus Agrococcus pullicola</name>
    <dbReference type="NCBI Taxonomy" id="2838429"/>
    <lineage>
        <taxon>Bacteria</taxon>
        <taxon>Bacillati</taxon>
        <taxon>Actinomycetota</taxon>
        <taxon>Actinomycetes</taxon>
        <taxon>Micrococcales</taxon>
        <taxon>Microbacteriaceae</taxon>
        <taxon>Agrococcus</taxon>
    </lineage>
</organism>
<feature type="signal peptide" evidence="2">
    <location>
        <begin position="1"/>
        <end position="25"/>
    </location>
</feature>
<dbReference type="EMBL" id="DXDC01000428">
    <property type="protein sequence ID" value="HIY67396.1"/>
    <property type="molecule type" value="Genomic_DNA"/>
</dbReference>
<dbReference type="AlphaFoldDB" id="A0A9D2C9M8"/>
<feature type="region of interest" description="Disordered" evidence="1">
    <location>
        <begin position="52"/>
        <end position="72"/>
    </location>
</feature>
<keyword evidence="2" id="KW-0732">Signal</keyword>
<name>A0A9D2C9M8_9MICO</name>
<protein>
    <submittedName>
        <fullName evidence="3">DUF3515 domain-containing protein</fullName>
    </submittedName>
</protein>
<dbReference type="PROSITE" id="PS51257">
    <property type="entry name" value="PROKAR_LIPOPROTEIN"/>
    <property type="match status" value="1"/>
</dbReference>
<evidence type="ECO:0000256" key="1">
    <source>
        <dbReference type="SAM" id="MobiDB-lite"/>
    </source>
</evidence>